<reference evidence="1" key="1">
    <citation type="submission" date="2005-03" db="EMBL/GenBank/DDBJ databases">
        <title>Large-scale analysis of RIKEN Arabidopsis full-length (RAFL) cDNAs.</title>
        <authorList>
            <person name="Totoki Y."/>
            <person name="Seki M."/>
            <person name="Ishida J."/>
            <person name="Nakajima M."/>
            <person name="Enju A."/>
            <person name="Kamiya A."/>
            <person name="Narusaka M."/>
            <person name="Shin-i T."/>
            <person name="Nakagawa M."/>
            <person name="Sakamoto N."/>
            <person name="Oishi K."/>
            <person name="Kohara Y."/>
            <person name="Kobayashi M."/>
            <person name="Toyoda A."/>
            <person name="Sakaki Y."/>
            <person name="Sakurai T."/>
            <person name="Iida K."/>
            <person name="Akiyama K."/>
            <person name="Satou M."/>
            <person name="Toyoda T."/>
            <person name="Konagaya A."/>
            <person name="Carninci P."/>
            <person name="Kawai J."/>
            <person name="Hayashizaki Y."/>
            <person name="Shinozaki K."/>
        </authorList>
    </citation>
    <scope>NUCLEOTIDE SEQUENCE</scope>
</reference>
<proteinExistence type="evidence at transcript level"/>
<dbReference type="EMBL" id="AK221827">
    <property type="protein sequence ID" value="BAD94043.1"/>
    <property type="molecule type" value="mRNA"/>
</dbReference>
<evidence type="ECO:0000313" key="1">
    <source>
        <dbReference type="EMBL" id="BAD94043.1"/>
    </source>
</evidence>
<dbReference type="AlphaFoldDB" id="Q56X50"/>
<accession>Q56X50</accession>
<protein>
    <submittedName>
        <fullName evidence="1">Uncharacterized protein</fullName>
    </submittedName>
</protein>
<name>Q56X50_ARATH</name>
<sequence length="43" mass="5061">MNTTRDKSSLSVHYQLSNQMLNLLLYRLNTSCNSNHFTLFKLL</sequence>
<organism evidence="1">
    <name type="scientific">Arabidopsis thaliana</name>
    <name type="common">Mouse-ear cress</name>
    <dbReference type="NCBI Taxonomy" id="3702"/>
    <lineage>
        <taxon>Eukaryota</taxon>
        <taxon>Viridiplantae</taxon>
        <taxon>Streptophyta</taxon>
        <taxon>Embryophyta</taxon>
        <taxon>Tracheophyta</taxon>
        <taxon>Spermatophyta</taxon>
        <taxon>Magnoliopsida</taxon>
        <taxon>eudicotyledons</taxon>
        <taxon>Gunneridae</taxon>
        <taxon>Pentapetalae</taxon>
        <taxon>rosids</taxon>
        <taxon>malvids</taxon>
        <taxon>Brassicales</taxon>
        <taxon>Brassicaceae</taxon>
        <taxon>Camelineae</taxon>
        <taxon>Arabidopsis</taxon>
    </lineage>
</organism>